<dbReference type="InterPro" id="IPR041988">
    <property type="entry name" value="Ribosomal_uL24_KOW"/>
</dbReference>
<evidence type="ECO:0000256" key="6">
    <source>
        <dbReference type="RuleBase" id="RU003477"/>
    </source>
</evidence>
<evidence type="ECO:0000313" key="8">
    <source>
        <dbReference type="EMBL" id="AWN81753.1"/>
    </source>
</evidence>
<dbReference type="InterPro" id="IPR057264">
    <property type="entry name" value="Ribosomal_uL24_C"/>
</dbReference>
<evidence type="ECO:0000256" key="5">
    <source>
        <dbReference type="HAMAP-Rule" id="MF_01326"/>
    </source>
</evidence>
<comment type="function">
    <text evidence="5">One of two assembly initiator proteins, it binds directly to the 5'-end of the 23S rRNA, where it nucleates assembly of the 50S subunit.</text>
</comment>
<dbReference type="Gene3D" id="2.30.30.30">
    <property type="match status" value="1"/>
</dbReference>
<keyword evidence="5" id="KW-0694">RNA-binding</keyword>
<evidence type="ECO:0000259" key="7">
    <source>
        <dbReference type="SMART" id="SM00739"/>
    </source>
</evidence>
<sequence>MRKTIQKRKKLPIRTGDRVKIIAGKHRNEQGIILRVLPSVQRAFVEGINLVARHLKPSAKNPKGSIVRKEASLHISNLMLVDPGSGLPTRIGRKYNGAGKLQRYAKKTGNFIENGQA</sequence>
<dbReference type="GO" id="GO:0019843">
    <property type="term" value="F:rRNA binding"/>
    <property type="evidence" value="ECO:0007669"/>
    <property type="project" value="UniProtKB-UniRule"/>
</dbReference>
<dbReference type="EMBL" id="CP029619">
    <property type="protein sequence ID" value="AWN81753.1"/>
    <property type="molecule type" value="Genomic_DNA"/>
</dbReference>
<organism evidence="8 9">
    <name type="scientific">Candidatus Cardinium hertigii</name>
    <dbReference type="NCBI Taxonomy" id="247481"/>
    <lineage>
        <taxon>Bacteria</taxon>
        <taxon>Pseudomonadati</taxon>
        <taxon>Bacteroidota</taxon>
        <taxon>Cytophagia</taxon>
        <taxon>Cytophagales</taxon>
        <taxon>Amoebophilaceae</taxon>
        <taxon>Candidatus Cardinium</taxon>
    </lineage>
</organism>
<name>A0A2Z3L810_9BACT</name>
<dbReference type="GO" id="GO:0003735">
    <property type="term" value="F:structural constituent of ribosome"/>
    <property type="evidence" value="ECO:0007669"/>
    <property type="project" value="InterPro"/>
</dbReference>
<dbReference type="Proteomes" id="UP000245872">
    <property type="component" value="Chromosome"/>
</dbReference>
<dbReference type="GO" id="GO:1990904">
    <property type="term" value="C:ribonucleoprotein complex"/>
    <property type="evidence" value="ECO:0007669"/>
    <property type="project" value="UniProtKB-KW"/>
</dbReference>
<keyword evidence="5" id="KW-0699">rRNA-binding</keyword>
<dbReference type="InterPro" id="IPR003256">
    <property type="entry name" value="Ribosomal_uL24"/>
</dbReference>
<dbReference type="PROSITE" id="PS01108">
    <property type="entry name" value="RIBOSOMAL_L24"/>
    <property type="match status" value="1"/>
</dbReference>
<dbReference type="NCBIfam" id="TIGR01079">
    <property type="entry name" value="rplX_bact"/>
    <property type="match status" value="1"/>
</dbReference>
<comment type="subunit">
    <text evidence="5">Part of the 50S ribosomal subunit.</text>
</comment>
<dbReference type="InterPro" id="IPR014722">
    <property type="entry name" value="Rib_uL2_dom2"/>
</dbReference>
<dbReference type="PANTHER" id="PTHR12903">
    <property type="entry name" value="MITOCHONDRIAL RIBOSOMAL PROTEIN L24"/>
    <property type="match status" value="1"/>
</dbReference>
<dbReference type="AlphaFoldDB" id="A0A2Z3L810"/>
<dbReference type="Pfam" id="PF00467">
    <property type="entry name" value="KOW"/>
    <property type="match status" value="1"/>
</dbReference>
<dbReference type="Pfam" id="PF17136">
    <property type="entry name" value="ribosomal_L24"/>
    <property type="match status" value="1"/>
</dbReference>
<dbReference type="InterPro" id="IPR008991">
    <property type="entry name" value="Translation_prot_SH3-like_sf"/>
</dbReference>
<dbReference type="SUPFAM" id="SSF50104">
    <property type="entry name" value="Translation proteins SH3-like domain"/>
    <property type="match status" value="1"/>
</dbReference>
<dbReference type="InterPro" id="IPR005824">
    <property type="entry name" value="KOW"/>
</dbReference>
<evidence type="ECO:0000313" key="9">
    <source>
        <dbReference type="Proteomes" id="UP000245872"/>
    </source>
</evidence>
<evidence type="ECO:0000256" key="3">
    <source>
        <dbReference type="ARBA" id="ARBA00023274"/>
    </source>
</evidence>
<keyword evidence="3 5" id="KW-0687">Ribonucleoprotein</keyword>
<proteinExistence type="inferred from homology"/>
<accession>A0A2Z3L810</accession>
<dbReference type="KEGG" id="cher:DK880_00425"/>
<dbReference type="CDD" id="cd06089">
    <property type="entry name" value="KOW_RPL26"/>
    <property type="match status" value="1"/>
</dbReference>
<evidence type="ECO:0000256" key="2">
    <source>
        <dbReference type="ARBA" id="ARBA00022980"/>
    </source>
</evidence>
<dbReference type="GO" id="GO:0005840">
    <property type="term" value="C:ribosome"/>
    <property type="evidence" value="ECO:0007669"/>
    <property type="project" value="UniProtKB-KW"/>
</dbReference>
<keyword evidence="2 5" id="KW-0689">Ribosomal protein</keyword>
<comment type="function">
    <text evidence="5">One of the proteins that surrounds the polypeptide exit tunnel on the outside of the subunit.</text>
</comment>
<evidence type="ECO:0000256" key="4">
    <source>
        <dbReference type="ARBA" id="ARBA00035206"/>
    </source>
</evidence>
<dbReference type="RefSeq" id="WP_109997179.1">
    <property type="nucleotide sequence ID" value="NZ_CP029619.1"/>
</dbReference>
<dbReference type="InterPro" id="IPR005825">
    <property type="entry name" value="Ribosomal_uL24_CS"/>
</dbReference>
<feature type="domain" description="KOW" evidence="7">
    <location>
        <begin position="12"/>
        <end position="39"/>
    </location>
</feature>
<protein>
    <recommendedName>
        <fullName evidence="4 5">Large ribosomal subunit protein uL24</fullName>
    </recommendedName>
</protein>
<gene>
    <name evidence="5 8" type="primary">rplX</name>
    <name evidence="8" type="ORF">DK880_00425</name>
</gene>
<keyword evidence="9" id="KW-1185">Reference proteome</keyword>
<comment type="similarity">
    <text evidence="1 5 6">Belongs to the universal ribosomal protein uL24 family.</text>
</comment>
<dbReference type="HAMAP" id="MF_01326_B">
    <property type="entry name" value="Ribosomal_uL24_B"/>
    <property type="match status" value="1"/>
</dbReference>
<dbReference type="GO" id="GO:0006412">
    <property type="term" value="P:translation"/>
    <property type="evidence" value="ECO:0007669"/>
    <property type="project" value="UniProtKB-UniRule"/>
</dbReference>
<evidence type="ECO:0000256" key="1">
    <source>
        <dbReference type="ARBA" id="ARBA00010618"/>
    </source>
</evidence>
<dbReference type="OrthoDB" id="9807419at2"/>
<dbReference type="SMART" id="SM00739">
    <property type="entry name" value="KOW"/>
    <property type="match status" value="1"/>
</dbReference>
<reference evidence="8 9" key="1">
    <citation type="submission" date="2018-05" db="EMBL/GenBank/DDBJ databases">
        <title>Candidatus Cardinium hertigii Genome Assembly.</title>
        <authorList>
            <person name="Showmaker K.C."/>
            <person name="Walden K.O."/>
            <person name="Fields C.J."/>
            <person name="Lambert K.N."/>
            <person name="Hudson M.E."/>
        </authorList>
    </citation>
    <scope>NUCLEOTIDE SEQUENCE [LARGE SCALE GENOMIC DNA]</scope>
    <source>
        <strain evidence="9">cHgTN10</strain>
    </source>
</reference>